<dbReference type="AlphaFoldDB" id="A0A1E3X7L2"/>
<name>A0A1E3X7L2_9BACT</name>
<evidence type="ECO:0000256" key="1">
    <source>
        <dbReference type="ARBA" id="ARBA00023015"/>
    </source>
</evidence>
<dbReference type="PROSITE" id="PS50995">
    <property type="entry name" value="HTH_MARR_2"/>
    <property type="match status" value="1"/>
</dbReference>
<dbReference type="SMART" id="SM00347">
    <property type="entry name" value="HTH_MARR"/>
    <property type="match status" value="1"/>
</dbReference>
<dbReference type="Pfam" id="PF12802">
    <property type="entry name" value="MarR_2"/>
    <property type="match status" value="1"/>
</dbReference>
<dbReference type="InterPro" id="IPR000835">
    <property type="entry name" value="HTH_MarR-typ"/>
</dbReference>
<keyword evidence="2" id="KW-0238">DNA-binding</keyword>
<dbReference type="PRINTS" id="PR00598">
    <property type="entry name" value="HTHMARR"/>
</dbReference>
<accession>A0A1E3X7L2</accession>
<feature type="domain" description="HTH marR-type" evidence="4">
    <location>
        <begin position="7"/>
        <end position="139"/>
    </location>
</feature>
<dbReference type="EMBL" id="MAYW01000104">
    <property type="protein sequence ID" value="ODS31631.1"/>
    <property type="molecule type" value="Genomic_DNA"/>
</dbReference>
<keyword evidence="3" id="KW-0804">Transcription</keyword>
<dbReference type="Proteomes" id="UP000094056">
    <property type="component" value="Unassembled WGS sequence"/>
</dbReference>
<dbReference type="GO" id="GO:0003700">
    <property type="term" value="F:DNA-binding transcription factor activity"/>
    <property type="evidence" value="ECO:0007669"/>
    <property type="project" value="InterPro"/>
</dbReference>
<evidence type="ECO:0000256" key="2">
    <source>
        <dbReference type="ARBA" id="ARBA00023125"/>
    </source>
</evidence>
<dbReference type="Gene3D" id="1.10.10.10">
    <property type="entry name" value="Winged helix-like DNA-binding domain superfamily/Winged helix DNA-binding domain"/>
    <property type="match status" value="1"/>
</dbReference>
<gene>
    <name evidence="5" type="primary">slyA</name>
    <name evidence="5" type="ORF">SCARUB_03237</name>
</gene>
<protein>
    <submittedName>
        <fullName evidence="5">Transcriptional regulator SlyA</fullName>
    </submittedName>
</protein>
<dbReference type="GO" id="GO:0003677">
    <property type="term" value="F:DNA binding"/>
    <property type="evidence" value="ECO:0007669"/>
    <property type="project" value="UniProtKB-KW"/>
</dbReference>
<reference evidence="5 6" key="1">
    <citation type="submission" date="2016-07" db="EMBL/GenBank/DDBJ databases">
        <title>Draft genome of Scalindua rubra, obtained from a brine-seawater interface in the Red Sea, sheds light on salt adaptation in anammox bacteria.</title>
        <authorList>
            <person name="Speth D.R."/>
            <person name="Lagkouvardos I."/>
            <person name="Wang Y."/>
            <person name="Qian P.-Y."/>
            <person name="Dutilh B.E."/>
            <person name="Jetten M.S."/>
        </authorList>
    </citation>
    <scope>NUCLEOTIDE SEQUENCE [LARGE SCALE GENOMIC DNA]</scope>
    <source>
        <strain evidence="5">BSI-1</strain>
    </source>
</reference>
<keyword evidence="1" id="KW-0805">Transcription regulation</keyword>
<dbReference type="InterPro" id="IPR036390">
    <property type="entry name" value="WH_DNA-bd_sf"/>
</dbReference>
<evidence type="ECO:0000313" key="6">
    <source>
        <dbReference type="Proteomes" id="UP000094056"/>
    </source>
</evidence>
<sequence length="151" mass="17403">MLEYDFKESIGYSVAMAYRALRKALDAKLGHYGITFSQWQVLAGLALEGEISQVKLAELIGVEGPTLVRILDRMEQKGWIKRKVSSRDRRQKLITPTKKVEVVWKKMTECAHEVRSGAVKRISSKDVATLRKLLEKIRENLNEQYETENHE</sequence>
<dbReference type="InterPro" id="IPR036388">
    <property type="entry name" value="WH-like_DNA-bd_sf"/>
</dbReference>
<evidence type="ECO:0000256" key="3">
    <source>
        <dbReference type="ARBA" id="ARBA00023163"/>
    </source>
</evidence>
<comment type="caution">
    <text evidence="5">The sequence shown here is derived from an EMBL/GenBank/DDBJ whole genome shotgun (WGS) entry which is preliminary data.</text>
</comment>
<organism evidence="5 6">
    <name type="scientific">Candidatus Scalindua rubra</name>
    <dbReference type="NCBI Taxonomy" id="1872076"/>
    <lineage>
        <taxon>Bacteria</taxon>
        <taxon>Pseudomonadati</taxon>
        <taxon>Planctomycetota</taxon>
        <taxon>Candidatus Brocadiia</taxon>
        <taxon>Candidatus Brocadiales</taxon>
        <taxon>Candidatus Scalinduaceae</taxon>
        <taxon>Candidatus Scalindua</taxon>
    </lineage>
</organism>
<proteinExistence type="predicted"/>
<dbReference type="PANTHER" id="PTHR42756">
    <property type="entry name" value="TRANSCRIPTIONAL REGULATOR, MARR"/>
    <property type="match status" value="1"/>
</dbReference>
<dbReference type="SUPFAM" id="SSF46785">
    <property type="entry name" value="Winged helix' DNA-binding domain"/>
    <property type="match status" value="1"/>
</dbReference>
<evidence type="ECO:0000313" key="5">
    <source>
        <dbReference type="EMBL" id="ODS31631.1"/>
    </source>
</evidence>
<evidence type="ECO:0000259" key="4">
    <source>
        <dbReference type="PROSITE" id="PS50995"/>
    </source>
</evidence>
<dbReference type="PANTHER" id="PTHR42756:SF1">
    <property type="entry name" value="TRANSCRIPTIONAL REPRESSOR OF EMRAB OPERON"/>
    <property type="match status" value="1"/>
</dbReference>